<dbReference type="OrthoDB" id="9799894at2"/>
<organism evidence="1 2">
    <name type="scientific">Palleronia caenipelagi</name>
    <dbReference type="NCBI Taxonomy" id="2489174"/>
    <lineage>
        <taxon>Bacteria</taxon>
        <taxon>Pseudomonadati</taxon>
        <taxon>Pseudomonadota</taxon>
        <taxon>Alphaproteobacteria</taxon>
        <taxon>Rhodobacterales</taxon>
        <taxon>Roseobacteraceae</taxon>
        <taxon>Palleronia</taxon>
    </lineage>
</organism>
<keyword evidence="2" id="KW-1185">Reference proteome</keyword>
<dbReference type="EMBL" id="VFSV01000002">
    <property type="protein sequence ID" value="TRD23325.1"/>
    <property type="molecule type" value="Genomic_DNA"/>
</dbReference>
<evidence type="ECO:0000313" key="1">
    <source>
        <dbReference type="EMBL" id="TRD23325.1"/>
    </source>
</evidence>
<dbReference type="PIRSF" id="PIRSF032131">
    <property type="entry name" value="UCP032131"/>
    <property type="match status" value="1"/>
</dbReference>
<accession>A0A547QAA0</accession>
<dbReference type="InterPro" id="IPR009562">
    <property type="entry name" value="DUF1178"/>
</dbReference>
<dbReference type="AlphaFoldDB" id="A0A547QAA0"/>
<dbReference type="Pfam" id="PF06676">
    <property type="entry name" value="DUF1178"/>
    <property type="match status" value="1"/>
</dbReference>
<reference evidence="1 2" key="1">
    <citation type="submission" date="2019-06" db="EMBL/GenBank/DDBJ databases">
        <title>Paenimaribius caenipelagi gen. nov., sp. nov., isolated from a tidal flat.</title>
        <authorList>
            <person name="Yoon J.-H."/>
        </authorList>
    </citation>
    <scope>NUCLEOTIDE SEQUENCE [LARGE SCALE GENOMIC DNA]</scope>
    <source>
        <strain evidence="1 2">JBTF-M29</strain>
    </source>
</reference>
<gene>
    <name evidence="1" type="ORF">FEV53_01840</name>
</gene>
<dbReference type="Proteomes" id="UP000318590">
    <property type="component" value="Unassembled WGS sequence"/>
</dbReference>
<proteinExistence type="predicted"/>
<name>A0A547QAA0_9RHOB</name>
<sequence length="131" mass="14635">MIRYALKCSNDHSFESWFRSADDYDKLAGLGQVTCIECGDTQVQKALMAPRVPAKGKEDSQPHPLEMLRKKVEAEADYMGEDFAKEARAIHDGDAPERPIWGEAKLDEAKKLLDDGIQVAPLPFRPSSKLC</sequence>
<comment type="caution">
    <text evidence="1">The sequence shown here is derived from an EMBL/GenBank/DDBJ whole genome shotgun (WGS) entry which is preliminary data.</text>
</comment>
<dbReference type="RefSeq" id="WP_142833115.1">
    <property type="nucleotide sequence ID" value="NZ_VFSV01000002.1"/>
</dbReference>
<evidence type="ECO:0000313" key="2">
    <source>
        <dbReference type="Proteomes" id="UP000318590"/>
    </source>
</evidence>
<protein>
    <submittedName>
        <fullName evidence="1">DUF1178 family protein</fullName>
    </submittedName>
</protein>